<dbReference type="InterPro" id="IPR003646">
    <property type="entry name" value="SH3-like_bac-type"/>
</dbReference>
<name>A0A8I1GCB5_9HYPH</name>
<feature type="region of interest" description="Disordered" evidence="1">
    <location>
        <begin position="508"/>
        <end position="536"/>
    </location>
</feature>
<keyword evidence="5" id="KW-1185">Reference proteome</keyword>
<protein>
    <submittedName>
        <fullName evidence="4">LysM peptidoglycan-binding domain-containing protein</fullName>
    </submittedName>
</protein>
<evidence type="ECO:0000259" key="2">
    <source>
        <dbReference type="PROSITE" id="PS51781"/>
    </source>
</evidence>
<dbReference type="Gene3D" id="3.10.350.10">
    <property type="entry name" value="LysM domain"/>
    <property type="match status" value="1"/>
</dbReference>
<dbReference type="PANTHER" id="PTHR48125:SF10">
    <property type="entry name" value="OS12G0136300 PROTEIN"/>
    <property type="match status" value="1"/>
</dbReference>
<evidence type="ECO:0000259" key="3">
    <source>
        <dbReference type="PROSITE" id="PS51782"/>
    </source>
</evidence>
<accession>A0A8I1GCB5</accession>
<evidence type="ECO:0000313" key="4">
    <source>
        <dbReference type="EMBL" id="MBJ7544457.1"/>
    </source>
</evidence>
<feature type="compositionally biased region" description="Pro residues" evidence="1">
    <location>
        <begin position="514"/>
        <end position="523"/>
    </location>
</feature>
<dbReference type="Pfam" id="PF22322">
    <property type="entry name" value="DUF6973"/>
    <property type="match status" value="1"/>
</dbReference>
<dbReference type="AlphaFoldDB" id="A0A8I1GCB5"/>
<dbReference type="PANTHER" id="PTHR48125">
    <property type="entry name" value="LP07818P1"/>
    <property type="match status" value="1"/>
</dbReference>
<dbReference type="SUPFAM" id="SSF54106">
    <property type="entry name" value="LysM domain"/>
    <property type="match status" value="1"/>
</dbReference>
<organism evidence="4 5">
    <name type="scientific">Rhodomicrobium udaipurense</name>
    <dbReference type="NCBI Taxonomy" id="1202716"/>
    <lineage>
        <taxon>Bacteria</taxon>
        <taxon>Pseudomonadati</taxon>
        <taxon>Pseudomonadota</taxon>
        <taxon>Alphaproteobacteria</taxon>
        <taxon>Hyphomicrobiales</taxon>
        <taxon>Hyphomicrobiaceae</taxon>
        <taxon>Rhodomicrobium</taxon>
    </lineage>
</organism>
<feature type="region of interest" description="Disordered" evidence="1">
    <location>
        <begin position="673"/>
        <end position="778"/>
    </location>
</feature>
<dbReference type="InterPro" id="IPR054246">
    <property type="entry name" value="DUF6973"/>
</dbReference>
<proteinExistence type="predicted"/>
<dbReference type="InterPro" id="IPR018392">
    <property type="entry name" value="LysM"/>
</dbReference>
<dbReference type="Gene3D" id="2.30.30.40">
    <property type="entry name" value="SH3 Domains"/>
    <property type="match status" value="1"/>
</dbReference>
<dbReference type="Proteomes" id="UP000623250">
    <property type="component" value="Unassembled WGS sequence"/>
</dbReference>
<feature type="compositionally biased region" description="Low complexity" evidence="1">
    <location>
        <begin position="698"/>
        <end position="759"/>
    </location>
</feature>
<dbReference type="PROSITE" id="PS51781">
    <property type="entry name" value="SH3B"/>
    <property type="match status" value="1"/>
</dbReference>
<feature type="region of interest" description="Disordered" evidence="1">
    <location>
        <begin position="973"/>
        <end position="995"/>
    </location>
</feature>
<dbReference type="Pfam" id="PF01476">
    <property type="entry name" value="LysM"/>
    <property type="match status" value="1"/>
</dbReference>
<dbReference type="EMBL" id="JAEMUK010000079">
    <property type="protein sequence ID" value="MBJ7544457.1"/>
    <property type="molecule type" value="Genomic_DNA"/>
</dbReference>
<gene>
    <name evidence="4" type="ORF">JDN41_12955</name>
</gene>
<dbReference type="SMART" id="SM00257">
    <property type="entry name" value="LysM"/>
    <property type="match status" value="1"/>
</dbReference>
<feature type="domain" description="SH3b" evidence="2">
    <location>
        <begin position="535"/>
        <end position="610"/>
    </location>
</feature>
<evidence type="ECO:0000313" key="5">
    <source>
        <dbReference type="Proteomes" id="UP000623250"/>
    </source>
</evidence>
<comment type="caution">
    <text evidence="4">The sequence shown here is derived from an EMBL/GenBank/DDBJ whole genome shotgun (WGS) entry which is preliminary data.</text>
</comment>
<dbReference type="InterPro" id="IPR036779">
    <property type="entry name" value="LysM_dom_sf"/>
</dbReference>
<dbReference type="RefSeq" id="WP_052037126.1">
    <property type="nucleotide sequence ID" value="NZ_JAEMUK010000079.1"/>
</dbReference>
<dbReference type="PROSITE" id="PS51782">
    <property type="entry name" value="LYSM"/>
    <property type="match status" value="1"/>
</dbReference>
<evidence type="ECO:0000256" key="1">
    <source>
        <dbReference type="SAM" id="MobiDB-lite"/>
    </source>
</evidence>
<feature type="domain" description="LysM" evidence="3">
    <location>
        <begin position="630"/>
        <end position="676"/>
    </location>
</feature>
<sequence length="995" mass="105327">MVIAVPNDVSAVRAATLPKPEESLADKFRSVFDKAKDAASSLVDHAATAIERAKAGTSNPLASVAGGAEQAGKTISDPESQIARLNTDGDQLVMAMTAEGKLQLPIEGVPIGVKGQYGFSITVKQVGDEPAADNNGQKPHYDVTFDKNLLGGAMVEAPVPGVDPAFELNARTTGSVTMRFDSQQDAARAVQTLQKLAAAEAVRDGGNAATKAINPLASISNPFSNPVTDNGNLIPGLGDLAAKAVEPSQEDRNFLRDHVTSYSERLGLQERGKVAVKFANLGIEPRLDNNQWITRTVQLPQNGQLGRLTYTLSGDLSLSAKEKLTIGKQEFDQLEIGYVPQNIVDHGRFSGEVSLSWDLPANGSASTTPGKGNFSALPELSNLGAPDRLSANLRLDYQTQGLADLSRTDINRLNFGVTVDNPTEHAGSAVNSMLHGDLQSAFGNLGDDLTVTARNETLGRDGVHQQHEIGIEVADVVEGKVSLEGDIGLDDVTSRRTATFTGTEIAKRLAGPDAEPPAAPQGPAPSGDAQQSPAKPDQVVVVPHDGLNVRETPDANGQKVSAFQHGTFLQPTGNEASDRKGNRWVEVTGTDVNDRPVQGWVNGSYVTPHKAGAMDATGRIDPELEADGYREHTVKPGNTIWDIAKQNGVDFDETVRLNSDHLIDPNMIFPGDTIYIPGTAKPGGPTQPAQPQPPVQPQQPSSSAPSAGSAGSPSAPSISGSSAPSAPSTESAPSVPATPAAPSVPSDSNSTSEGSGSDTPVTQAPPRPANPQTNASGRADLGKILHDYQMPDDPGGMVQWEPGAPLGWFTGSKRVTATESEMLNKLSPLELRDFNDIANLAEMIAKEHYPAPRDKKSHFTDEREFNIWGANDGHMDAFRHTYWNALMTERFGAEFTKSFTNAHEGVSGNPADREAMDIYNNSVGRRIAQEHPNASPEQLVDLVQQAMNRGELVVIDRNGDLAWSDKVSYGEHGVANDGPAPGVMAPADANARTAS</sequence>
<reference evidence="4 5" key="1">
    <citation type="submission" date="2020-12" db="EMBL/GenBank/DDBJ databases">
        <title>Revised draft genomes of Rhodomicrobium vannielii ATCC 17100 and Rhodomicrobium udaipurense JA643.</title>
        <authorList>
            <person name="Conners E.M."/>
            <person name="Davenport E.J."/>
            <person name="Bose A."/>
        </authorList>
    </citation>
    <scope>NUCLEOTIDE SEQUENCE [LARGE SCALE GENOMIC DNA]</scope>
    <source>
        <strain evidence="4 5">JA643</strain>
    </source>
</reference>
<dbReference type="CDD" id="cd00118">
    <property type="entry name" value="LysM"/>
    <property type="match status" value="1"/>
</dbReference>
<feature type="compositionally biased region" description="Pro residues" evidence="1">
    <location>
        <begin position="688"/>
        <end position="697"/>
    </location>
</feature>